<name>A0A291GK73_9MICO</name>
<sequence length="107" mass="11891">MKRHHPGDRISAYPTTGSLAHWSNRALTLEGLESISLAAGYYWDEETRDIGAPVLSLREEKDKPVWGITLHRDAAQPTAIQWAPVEPGLPEFDLSQIAIEDEEEGLA</sequence>
<evidence type="ECO:0000313" key="2">
    <source>
        <dbReference type="Proteomes" id="UP000218165"/>
    </source>
</evidence>
<accession>A0A291GK73</accession>
<dbReference type="EMBL" id="CP023563">
    <property type="protein sequence ID" value="ATG50446.1"/>
    <property type="molecule type" value="Genomic_DNA"/>
</dbReference>
<evidence type="ECO:0000313" key="1">
    <source>
        <dbReference type="EMBL" id="ATG50446.1"/>
    </source>
</evidence>
<protein>
    <submittedName>
        <fullName evidence="1">Uncharacterized protein</fullName>
    </submittedName>
</protein>
<dbReference type="OrthoDB" id="3831401at2"/>
<dbReference type="Proteomes" id="UP000218165">
    <property type="component" value="Chromosome"/>
</dbReference>
<keyword evidence="2" id="KW-1185">Reference proteome</keyword>
<dbReference type="KEGG" id="brz:CFK38_02090"/>
<organism evidence="1 2">
    <name type="scientific">Brachybacterium vulturis</name>
    <dbReference type="NCBI Taxonomy" id="2017484"/>
    <lineage>
        <taxon>Bacteria</taxon>
        <taxon>Bacillati</taxon>
        <taxon>Actinomycetota</taxon>
        <taxon>Actinomycetes</taxon>
        <taxon>Micrococcales</taxon>
        <taxon>Dermabacteraceae</taxon>
        <taxon>Brachybacterium</taxon>
    </lineage>
</organism>
<gene>
    <name evidence="1" type="ORF">CFK38_02090</name>
</gene>
<reference evidence="2" key="1">
    <citation type="submission" date="2017-09" db="EMBL/GenBank/DDBJ databases">
        <title>Brachybacterium sp. VM2412.</title>
        <authorList>
            <person name="Tak E.J."/>
            <person name="Bae J.-W."/>
        </authorList>
    </citation>
    <scope>NUCLEOTIDE SEQUENCE [LARGE SCALE GENOMIC DNA]</scope>
    <source>
        <strain evidence="2">VM2412</strain>
    </source>
</reference>
<proteinExistence type="predicted"/>
<dbReference type="AlphaFoldDB" id="A0A291GK73"/>